<protein>
    <submittedName>
        <fullName evidence="2">Uncharacterized protein</fullName>
    </submittedName>
</protein>
<evidence type="ECO:0000313" key="3">
    <source>
        <dbReference type="Proteomes" id="UP001164746"/>
    </source>
</evidence>
<keyword evidence="1" id="KW-0812">Transmembrane</keyword>
<keyword evidence="3" id="KW-1185">Reference proteome</keyword>
<organism evidence="2 3">
    <name type="scientific">Mya arenaria</name>
    <name type="common">Soft-shell clam</name>
    <dbReference type="NCBI Taxonomy" id="6604"/>
    <lineage>
        <taxon>Eukaryota</taxon>
        <taxon>Metazoa</taxon>
        <taxon>Spiralia</taxon>
        <taxon>Lophotrochozoa</taxon>
        <taxon>Mollusca</taxon>
        <taxon>Bivalvia</taxon>
        <taxon>Autobranchia</taxon>
        <taxon>Heteroconchia</taxon>
        <taxon>Euheterodonta</taxon>
        <taxon>Imparidentia</taxon>
        <taxon>Neoheterodontei</taxon>
        <taxon>Myida</taxon>
        <taxon>Myoidea</taxon>
        <taxon>Myidae</taxon>
        <taxon>Mya</taxon>
    </lineage>
</organism>
<dbReference type="Proteomes" id="UP001164746">
    <property type="component" value="Chromosome 2"/>
</dbReference>
<feature type="transmembrane region" description="Helical" evidence="1">
    <location>
        <begin position="15"/>
        <end position="39"/>
    </location>
</feature>
<feature type="transmembrane region" description="Helical" evidence="1">
    <location>
        <begin position="175"/>
        <end position="203"/>
    </location>
</feature>
<evidence type="ECO:0000256" key="1">
    <source>
        <dbReference type="SAM" id="Phobius"/>
    </source>
</evidence>
<dbReference type="EMBL" id="CP111013">
    <property type="protein sequence ID" value="WAQ97094.1"/>
    <property type="molecule type" value="Genomic_DNA"/>
</dbReference>
<reference evidence="2" key="1">
    <citation type="submission" date="2022-11" db="EMBL/GenBank/DDBJ databases">
        <title>Centuries of genome instability and evolution in soft-shell clam transmissible cancer (bioRxiv).</title>
        <authorList>
            <person name="Hart S.F.M."/>
            <person name="Yonemitsu M.A."/>
            <person name="Giersch R.M."/>
            <person name="Beal B.F."/>
            <person name="Arriagada G."/>
            <person name="Davis B.W."/>
            <person name="Ostrander E.A."/>
            <person name="Goff S.P."/>
            <person name="Metzger M.J."/>
        </authorList>
    </citation>
    <scope>NUCLEOTIDE SEQUENCE</scope>
    <source>
        <strain evidence="2">MELC-2E11</strain>
        <tissue evidence="2">Siphon/mantle</tissue>
    </source>
</reference>
<keyword evidence="1" id="KW-1133">Transmembrane helix</keyword>
<evidence type="ECO:0000313" key="2">
    <source>
        <dbReference type="EMBL" id="WAQ97094.1"/>
    </source>
</evidence>
<feature type="transmembrane region" description="Helical" evidence="1">
    <location>
        <begin position="136"/>
        <end position="155"/>
    </location>
</feature>
<sequence length="224" mass="24503">MGLTRQRSRTEGRSWYGAVLVAAMVTTSASLLLQFIGFVTPGWIVLTSPAGFTVSAGVWYLQVCKRPDDTATSTRCKTASMTRIGNPFNVAGDNAADFISMTEVQVETTLALVTCIVSVLMSVHALVHRRGAPRSYLCWGAAASVTSAGLLLIPICRLLDIIRQWDSFITYETPYSLVASGIGVMTSTVTVILDLVAMCMVLYDLRTERRKNTEERRNLTLLPN</sequence>
<dbReference type="Gene3D" id="1.20.140.150">
    <property type="match status" value="1"/>
</dbReference>
<accession>A0ABY7DHE4</accession>
<keyword evidence="1" id="KW-0472">Membrane</keyword>
<proteinExistence type="predicted"/>
<name>A0ABY7DHE4_MYAAR</name>
<gene>
    <name evidence="2" type="ORF">MAR_029784</name>
</gene>